<dbReference type="RefSeq" id="XP_001797363.1">
    <property type="nucleotide sequence ID" value="XM_001797311.1"/>
</dbReference>
<dbReference type="KEGG" id="pno:SNOG_07006"/>
<dbReference type="AlphaFoldDB" id="Q0UMK8"/>
<protein>
    <submittedName>
        <fullName evidence="2">Uncharacterized protein</fullName>
    </submittedName>
</protein>
<reference evidence="3" key="1">
    <citation type="journal article" date="2007" name="Plant Cell">
        <title>Dothideomycete-plant interactions illuminated by genome sequencing and EST analysis of the wheat pathogen Stagonospora nodorum.</title>
        <authorList>
            <person name="Hane J.K."/>
            <person name="Lowe R.G."/>
            <person name="Solomon P.S."/>
            <person name="Tan K.C."/>
            <person name="Schoch C.L."/>
            <person name="Spatafora J.W."/>
            <person name="Crous P.W."/>
            <person name="Kodira C."/>
            <person name="Birren B.W."/>
            <person name="Galagan J.E."/>
            <person name="Torriani S.F."/>
            <person name="McDonald B.A."/>
            <person name="Oliver R.P."/>
        </authorList>
    </citation>
    <scope>NUCLEOTIDE SEQUENCE [LARGE SCALE GENOMIC DNA]</scope>
    <source>
        <strain evidence="3">SN15 / ATCC MYA-4574 / FGSC 10173</strain>
    </source>
</reference>
<dbReference type="GeneID" id="5974253"/>
<sequence length="334" mass="36433">MSETAGGAPLVNMNGSFQTHEEDESTSAYDHRPISDHDDMRHYNTYEAYPSFLPLAPPFQQGSWEPRAPASPCPVITGTFLSNDPLHERSQMIHDNVANGEWYTNGYSDSVAARPHGSTEDQPQGYGPHQWSYSEPTVITGPNVAYRANATHIQTPSYLSDAGQASRSQFPANLSLDATQEPWSAVAAHPGGYNMLSSNLQSGDEISHYPENTISSTSSFINGTGAITPDSSWPNNVVDQAGSCNFGPSVLSIRMKDVEHETHGLQEQGTPAEANIWQSNFRHAHCPPPHIPGRISQPGDQQGAFQMCFLALIPRAMRSFVDIIERVVSIVIAD</sequence>
<dbReference type="VEuPathDB" id="FungiDB:JI435_437920"/>
<dbReference type="Proteomes" id="UP000001055">
    <property type="component" value="Unassembled WGS sequence"/>
</dbReference>
<evidence type="ECO:0000313" key="2">
    <source>
        <dbReference type="EMBL" id="EAT85657.1"/>
    </source>
</evidence>
<evidence type="ECO:0000313" key="3">
    <source>
        <dbReference type="Proteomes" id="UP000001055"/>
    </source>
</evidence>
<gene>
    <name evidence="2" type="ORF">SNOG_07006</name>
</gene>
<proteinExistence type="predicted"/>
<feature type="region of interest" description="Disordered" evidence="1">
    <location>
        <begin position="1"/>
        <end position="36"/>
    </location>
</feature>
<name>Q0UMK8_PHANO</name>
<accession>Q0UMK8</accession>
<evidence type="ECO:0000256" key="1">
    <source>
        <dbReference type="SAM" id="MobiDB-lite"/>
    </source>
</evidence>
<feature type="region of interest" description="Disordered" evidence="1">
    <location>
        <begin position="109"/>
        <end position="129"/>
    </location>
</feature>
<dbReference type="HOGENOM" id="CLU_831858_0_0_1"/>
<dbReference type="EMBL" id="CH445334">
    <property type="protein sequence ID" value="EAT85657.1"/>
    <property type="molecule type" value="Genomic_DNA"/>
</dbReference>
<organism evidence="2 3">
    <name type="scientific">Phaeosphaeria nodorum (strain SN15 / ATCC MYA-4574 / FGSC 10173)</name>
    <name type="common">Glume blotch fungus</name>
    <name type="synonym">Parastagonospora nodorum</name>
    <dbReference type="NCBI Taxonomy" id="321614"/>
    <lineage>
        <taxon>Eukaryota</taxon>
        <taxon>Fungi</taxon>
        <taxon>Dikarya</taxon>
        <taxon>Ascomycota</taxon>
        <taxon>Pezizomycotina</taxon>
        <taxon>Dothideomycetes</taxon>
        <taxon>Pleosporomycetidae</taxon>
        <taxon>Pleosporales</taxon>
        <taxon>Pleosporineae</taxon>
        <taxon>Phaeosphaeriaceae</taxon>
        <taxon>Parastagonospora</taxon>
    </lineage>
</organism>
<dbReference type="InParanoid" id="Q0UMK8"/>